<keyword evidence="6 12" id="KW-0762">Sugar transport</keyword>
<dbReference type="InterPro" id="IPR047664">
    <property type="entry name" value="SWEET"/>
</dbReference>
<keyword evidence="5" id="KW-1003">Cell membrane</keyword>
<dbReference type="GO" id="GO:0000139">
    <property type="term" value="C:Golgi membrane"/>
    <property type="evidence" value="ECO:0007669"/>
    <property type="project" value="UniProtKB-SubCell"/>
</dbReference>
<keyword evidence="8" id="KW-0677">Repeat</keyword>
<feature type="transmembrane region" description="Helical" evidence="12">
    <location>
        <begin position="46"/>
        <end position="64"/>
    </location>
</feature>
<feature type="transmembrane region" description="Helical" evidence="12">
    <location>
        <begin position="103"/>
        <end position="121"/>
    </location>
</feature>
<feature type="transmembrane region" description="Helical" evidence="12">
    <location>
        <begin position="164"/>
        <end position="185"/>
    </location>
</feature>
<keyword evidence="4 12" id="KW-0813">Transport</keyword>
<dbReference type="AlphaFoldDB" id="A0A1Q3FRD3"/>
<feature type="transmembrane region" description="Helical" evidence="12">
    <location>
        <begin position="15"/>
        <end position="34"/>
    </location>
</feature>
<evidence type="ECO:0000256" key="1">
    <source>
        <dbReference type="ARBA" id="ARBA00004651"/>
    </source>
</evidence>
<organism evidence="13">
    <name type="scientific">Culex tarsalis</name>
    <name type="common">Encephalitis mosquito</name>
    <dbReference type="NCBI Taxonomy" id="7177"/>
    <lineage>
        <taxon>Eukaryota</taxon>
        <taxon>Metazoa</taxon>
        <taxon>Ecdysozoa</taxon>
        <taxon>Arthropoda</taxon>
        <taxon>Hexapoda</taxon>
        <taxon>Insecta</taxon>
        <taxon>Pterygota</taxon>
        <taxon>Neoptera</taxon>
        <taxon>Endopterygota</taxon>
        <taxon>Diptera</taxon>
        <taxon>Nematocera</taxon>
        <taxon>Culicoidea</taxon>
        <taxon>Culicidae</taxon>
        <taxon>Culicinae</taxon>
        <taxon>Culicini</taxon>
        <taxon>Culex</taxon>
        <taxon>Culex</taxon>
    </lineage>
</organism>
<comment type="subcellular location">
    <subcellularLocation>
        <location evidence="1 12">Cell membrane</location>
        <topology evidence="1 12">Multi-pass membrane protein</topology>
    </subcellularLocation>
    <subcellularLocation>
        <location evidence="2">Golgi apparatus membrane</location>
        <topology evidence="2">Multi-pass membrane protein</topology>
    </subcellularLocation>
</comment>
<evidence type="ECO:0000256" key="4">
    <source>
        <dbReference type="ARBA" id="ARBA00022448"/>
    </source>
</evidence>
<dbReference type="Pfam" id="PF03083">
    <property type="entry name" value="MtN3_slv"/>
    <property type="match status" value="2"/>
</dbReference>
<keyword evidence="10" id="KW-0333">Golgi apparatus</keyword>
<evidence type="ECO:0000256" key="11">
    <source>
        <dbReference type="ARBA" id="ARBA00023136"/>
    </source>
</evidence>
<proteinExistence type="inferred from homology"/>
<evidence type="ECO:0000313" key="13">
    <source>
        <dbReference type="EMBL" id="JAV30201.1"/>
    </source>
</evidence>
<dbReference type="PANTHER" id="PTHR10791:SF5">
    <property type="entry name" value="SUGAR TRANSPORTER SWEET"/>
    <property type="match status" value="1"/>
</dbReference>
<feature type="transmembrane region" description="Helical" evidence="12">
    <location>
        <begin position="133"/>
        <end position="152"/>
    </location>
</feature>
<accession>A0A1Q3FRD3</accession>
<evidence type="ECO:0000256" key="8">
    <source>
        <dbReference type="ARBA" id="ARBA00022737"/>
    </source>
</evidence>
<dbReference type="EMBL" id="GFDL01004844">
    <property type="protein sequence ID" value="JAV30201.1"/>
    <property type="molecule type" value="Transcribed_RNA"/>
</dbReference>
<protein>
    <recommendedName>
        <fullName evidence="12">Sugar transporter SWEET</fullName>
    </recommendedName>
</protein>
<feature type="transmembrane region" description="Helical" evidence="12">
    <location>
        <begin position="191"/>
        <end position="212"/>
    </location>
</feature>
<evidence type="ECO:0000256" key="5">
    <source>
        <dbReference type="ARBA" id="ARBA00022475"/>
    </source>
</evidence>
<comment type="function">
    <text evidence="12">Mediates sugar transport across membranes.</text>
</comment>
<comment type="similarity">
    <text evidence="3 12">Belongs to the SWEET sugar transporter family.</text>
</comment>
<dbReference type="FunFam" id="1.20.1280.290:FF:000004">
    <property type="entry name" value="Sugar transporter SWEET"/>
    <property type="match status" value="1"/>
</dbReference>
<keyword evidence="7 12" id="KW-0812">Transmembrane</keyword>
<evidence type="ECO:0000256" key="12">
    <source>
        <dbReference type="RuleBase" id="RU910715"/>
    </source>
</evidence>
<reference evidence="13" key="1">
    <citation type="submission" date="2017-01" db="EMBL/GenBank/DDBJ databases">
        <title>A deep insight into the sialotranscriptome of adult male and female Cluex tarsalis mosquitoes.</title>
        <authorList>
            <person name="Ribeiro J.M."/>
            <person name="Moreira F."/>
            <person name="Bernard K.A."/>
            <person name="Calvo E."/>
        </authorList>
    </citation>
    <scope>NUCLEOTIDE SEQUENCE</scope>
    <source>
        <strain evidence="13">Kern County</strain>
        <tissue evidence="13">Salivary glands</tissue>
    </source>
</reference>
<evidence type="ECO:0000256" key="3">
    <source>
        <dbReference type="ARBA" id="ARBA00007809"/>
    </source>
</evidence>
<sequence>MEALAVTLEPYKDQIGLSAAIITVVQFFSGVFVINDIRKRGSTEGFSAGPFLGGSVFCLLNIQFGQMLRDDAMIKVNFIGLALNIVYVCAFYLFTAGAAKTKVWGQIGAAGAVVAGILSYVQYEDPKLVEFRFGVILTVILLLLIGMPLLGLGEILKKKCTEGLPFPIIFAGTLVSLSWLLYGIVLRNDFIVVQNLIALALCSVQLALFAIFPSKPASKATKPATKKTN</sequence>
<keyword evidence="11 12" id="KW-0472">Membrane</keyword>
<name>A0A1Q3FRD3_CULTA</name>
<dbReference type="GO" id="GO:0051119">
    <property type="term" value="F:sugar transmembrane transporter activity"/>
    <property type="evidence" value="ECO:0007669"/>
    <property type="project" value="InterPro"/>
</dbReference>
<evidence type="ECO:0000256" key="9">
    <source>
        <dbReference type="ARBA" id="ARBA00022989"/>
    </source>
</evidence>
<keyword evidence="9 12" id="KW-1133">Transmembrane helix</keyword>
<feature type="transmembrane region" description="Helical" evidence="12">
    <location>
        <begin position="76"/>
        <end position="96"/>
    </location>
</feature>
<evidence type="ECO:0000256" key="2">
    <source>
        <dbReference type="ARBA" id="ARBA00004653"/>
    </source>
</evidence>
<dbReference type="GO" id="GO:0005886">
    <property type="term" value="C:plasma membrane"/>
    <property type="evidence" value="ECO:0007669"/>
    <property type="project" value="UniProtKB-SubCell"/>
</dbReference>
<evidence type="ECO:0000256" key="6">
    <source>
        <dbReference type="ARBA" id="ARBA00022597"/>
    </source>
</evidence>
<dbReference type="InterPro" id="IPR004316">
    <property type="entry name" value="SWEET_rpt"/>
</dbReference>
<evidence type="ECO:0000256" key="10">
    <source>
        <dbReference type="ARBA" id="ARBA00023034"/>
    </source>
</evidence>
<dbReference type="PANTHER" id="PTHR10791">
    <property type="entry name" value="RAG1-ACTIVATING PROTEIN 1"/>
    <property type="match status" value="1"/>
</dbReference>
<dbReference type="Gene3D" id="1.20.1280.290">
    <property type="match status" value="2"/>
</dbReference>
<evidence type="ECO:0000256" key="7">
    <source>
        <dbReference type="ARBA" id="ARBA00022692"/>
    </source>
</evidence>